<organism evidence="4 5">
    <name type="scientific">Paenibacillus larvae subsp. larvae</name>
    <dbReference type="NCBI Taxonomy" id="147375"/>
    <lineage>
        <taxon>Bacteria</taxon>
        <taxon>Bacillati</taxon>
        <taxon>Bacillota</taxon>
        <taxon>Bacilli</taxon>
        <taxon>Bacillales</taxon>
        <taxon>Paenibacillaceae</taxon>
        <taxon>Paenibacillus</taxon>
    </lineage>
</organism>
<dbReference type="PANTHER" id="PTHR37293:SF6">
    <property type="entry name" value="DNA REPLICATION PROTEIN DNAD"/>
    <property type="match status" value="1"/>
</dbReference>
<name>A0A2L1UCF1_9BACL</name>
<feature type="domain" description="DnaD N-terminal" evidence="3">
    <location>
        <begin position="26"/>
        <end position="125"/>
    </location>
</feature>
<dbReference type="Pfam" id="PF07261">
    <property type="entry name" value="DnaB_2"/>
    <property type="match status" value="1"/>
</dbReference>
<evidence type="ECO:0000256" key="1">
    <source>
        <dbReference type="ARBA" id="ARBA00093462"/>
    </source>
</evidence>
<dbReference type="RefSeq" id="WP_079940550.1">
    <property type="nucleotide sequence ID" value="NZ_CP019655.1"/>
</dbReference>
<dbReference type="PANTHER" id="PTHR37293">
    <property type="entry name" value="PHAGE REPLICATION PROTEIN-RELATED"/>
    <property type="match status" value="1"/>
</dbReference>
<dbReference type="InterPro" id="IPR053162">
    <property type="entry name" value="DnaD"/>
</dbReference>
<dbReference type="AlphaFoldDB" id="A0A2L1UCF1"/>
<dbReference type="InterPro" id="IPR036388">
    <property type="entry name" value="WH-like_DNA-bd_sf"/>
</dbReference>
<accession>A0A2L1UCF1</accession>
<sequence length="223" mass="26220">MTFHVSQHKLQRSALRQGIKEGSLSIPYILLRGYSRLHLSELDMMLLLHLIAFVDKEKIQFPTIQELQERMSAPPELVISSLQKLLKEKIILIEDHKDEETGIHYERYNLDPLYDKIADLVLDEQLKRMEEHPAESEGSRNLFSIFEQEFARPLTPMELETISGWLDQDQYAEELILAALKEAVFAGKIHFRYIDRILLEWGRNRIQTAQQAKEFTQRFRGSR</sequence>
<evidence type="ECO:0000313" key="5">
    <source>
        <dbReference type="Proteomes" id="UP000239833"/>
    </source>
</evidence>
<dbReference type="GeneID" id="64218422"/>
<dbReference type="Pfam" id="PF21984">
    <property type="entry name" value="DnaD_N"/>
    <property type="match status" value="1"/>
</dbReference>
<dbReference type="Gene3D" id="1.10.10.10">
    <property type="entry name" value="Winged helix-like DNA-binding domain superfamily/Winged helix DNA-binding domain"/>
    <property type="match status" value="1"/>
</dbReference>
<protein>
    <submittedName>
        <fullName evidence="4">DNA-remodelling primosomal-like protein</fullName>
    </submittedName>
</protein>
<dbReference type="InterPro" id="IPR053843">
    <property type="entry name" value="DnaD_N"/>
</dbReference>
<feature type="domain" description="DnaB/C C-terminal" evidence="2">
    <location>
        <begin position="143"/>
        <end position="215"/>
    </location>
</feature>
<dbReference type="InterPro" id="IPR034829">
    <property type="entry name" value="DnaD-like_sf"/>
</dbReference>
<comment type="similarity">
    <text evidence="1">Belongs to the DnaB/DnaD family.</text>
</comment>
<dbReference type="EMBL" id="CP019655">
    <property type="protein sequence ID" value="AVF25833.1"/>
    <property type="molecule type" value="Genomic_DNA"/>
</dbReference>
<dbReference type="Proteomes" id="UP000239833">
    <property type="component" value="Chromosome"/>
</dbReference>
<dbReference type="InterPro" id="IPR006343">
    <property type="entry name" value="DnaB/C_C"/>
</dbReference>
<dbReference type="SUPFAM" id="SSF158499">
    <property type="entry name" value="DnaD domain-like"/>
    <property type="match status" value="1"/>
</dbReference>
<evidence type="ECO:0000259" key="3">
    <source>
        <dbReference type="Pfam" id="PF21984"/>
    </source>
</evidence>
<dbReference type="Gene3D" id="1.10.10.630">
    <property type="entry name" value="DnaD domain-like"/>
    <property type="match status" value="1"/>
</dbReference>
<dbReference type="STRING" id="147375.BXP28_21925"/>
<gene>
    <name evidence="4" type="ORF">ERICIII_01648</name>
</gene>
<evidence type="ECO:0000259" key="2">
    <source>
        <dbReference type="Pfam" id="PF07261"/>
    </source>
</evidence>
<evidence type="ECO:0000313" key="4">
    <source>
        <dbReference type="EMBL" id="AVF25833.1"/>
    </source>
</evidence>
<dbReference type="NCBIfam" id="TIGR01446">
    <property type="entry name" value="DnaD_dom"/>
    <property type="match status" value="1"/>
</dbReference>
<proteinExistence type="inferred from homology"/>
<reference evidence="5" key="1">
    <citation type="submission" date="2017-02" db="EMBL/GenBank/DDBJ databases">
        <title>Delineation of Paenibacillus larvae strains originating from foulbrood outbreaks.</title>
        <authorList>
            <person name="Beims H."/>
            <person name="Bunk B."/>
            <person name="Sproeer C."/>
            <person name="Mohr K.I."/>
            <person name="Pradella S."/>
            <person name="Guenther G."/>
            <person name="Rohde M."/>
            <person name="von der Ohe W."/>
            <person name="Steinert M."/>
        </authorList>
    </citation>
    <scope>NUCLEOTIDE SEQUENCE [LARGE SCALE GENOMIC DNA]</scope>
    <source>
        <strain evidence="5">Eric_III</strain>
    </source>
</reference>